<organism evidence="2">
    <name type="scientific">Ignisphaera aggregans</name>
    <dbReference type="NCBI Taxonomy" id="334771"/>
    <lineage>
        <taxon>Archaea</taxon>
        <taxon>Thermoproteota</taxon>
        <taxon>Thermoprotei</taxon>
        <taxon>Desulfurococcales</taxon>
        <taxon>Desulfurococcaceae</taxon>
        <taxon>Ignisphaera</taxon>
    </lineage>
</organism>
<evidence type="ECO:0000259" key="1">
    <source>
        <dbReference type="PROSITE" id="PS50157"/>
    </source>
</evidence>
<sequence length="130" mass="14810">MNECSSRLIKIVKSSGAPLFMEVVKSIATLCGEDAYTLWYELVSESTGVVEVSRVSPTESGRERISATGPCWKCEACGKIFADVKHLVNHITFYVRQRDRTHMELYQKIKRVVDEKEKTFTEVVMEVLKC</sequence>
<protein>
    <recommendedName>
        <fullName evidence="1">C2H2-type domain-containing protein</fullName>
    </recommendedName>
</protein>
<proteinExistence type="predicted"/>
<feature type="domain" description="C2H2-type" evidence="1">
    <location>
        <begin position="72"/>
        <end position="99"/>
    </location>
</feature>
<accession>A0A7C4FIF9</accession>
<dbReference type="InterPro" id="IPR013087">
    <property type="entry name" value="Znf_C2H2_type"/>
</dbReference>
<reference evidence="2" key="1">
    <citation type="journal article" date="2020" name="mSystems">
        <title>Genome- and Community-Level Interaction Insights into Carbon Utilization and Element Cycling Functions of Hydrothermarchaeota in Hydrothermal Sediment.</title>
        <authorList>
            <person name="Zhou Z."/>
            <person name="Liu Y."/>
            <person name="Xu W."/>
            <person name="Pan J."/>
            <person name="Luo Z.H."/>
            <person name="Li M."/>
        </authorList>
    </citation>
    <scope>NUCLEOTIDE SEQUENCE [LARGE SCALE GENOMIC DNA]</scope>
    <source>
        <strain evidence="2">SpSt-732</strain>
    </source>
</reference>
<dbReference type="PROSITE" id="PS50157">
    <property type="entry name" value="ZINC_FINGER_C2H2_2"/>
    <property type="match status" value="1"/>
</dbReference>
<comment type="caution">
    <text evidence="2">The sequence shown here is derived from an EMBL/GenBank/DDBJ whole genome shotgun (WGS) entry which is preliminary data.</text>
</comment>
<dbReference type="AlphaFoldDB" id="A0A7C4FIF9"/>
<gene>
    <name evidence="2" type="ORF">ENV14_07585</name>
</gene>
<dbReference type="EMBL" id="DTFF01000064">
    <property type="protein sequence ID" value="HGI88228.1"/>
    <property type="molecule type" value="Genomic_DNA"/>
</dbReference>
<evidence type="ECO:0000313" key="2">
    <source>
        <dbReference type="EMBL" id="HGI88228.1"/>
    </source>
</evidence>
<name>A0A7C4FIF9_9CREN</name>